<keyword evidence="8" id="KW-1185">Reference proteome</keyword>
<keyword evidence="2" id="KW-0805">Transcription regulation</keyword>
<feature type="domain" description="RNA polymerase sigma factor 70 region 4 type 2" evidence="6">
    <location>
        <begin position="136"/>
        <end position="188"/>
    </location>
</feature>
<organism evidence="7 8">
    <name type="scientific">Alloacidobacterium dinghuense</name>
    <dbReference type="NCBI Taxonomy" id="2763107"/>
    <lineage>
        <taxon>Bacteria</taxon>
        <taxon>Pseudomonadati</taxon>
        <taxon>Acidobacteriota</taxon>
        <taxon>Terriglobia</taxon>
        <taxon>Terriglobales</taxon>
        <taxon>Acidobacteriaceae</taxon>
        <taxon>Alloacidobacterium</taxon>
    </lineage>
</organism>
<dbReference type="SUPFAM" id="SSF88946">
    <property type="entry name" value="Sigma2 domain of RNA polymerase sigma factors"/>
    <property type="match status" value="1"/>
</dbReference>
<evidence type="ECO:0000313" key="8">
    <source>
        <dbReference type="Proteomes" id="UP000515312"/>
    </source>
</evidence>
<sequence>MTTIGTFERARSESWTDEEVVDRVKAGDIALYEIIMRRYNQRLYRVALAILRDDAEAEDVMQDAYVRAYQHLDQFAGEAPFSAWLTRIAVHEALRRLRQRNRNQQLEDEENGEGIMDMADTSLDPEQRASVAEVGQLLEEAVLGLPEQYRAVVMLRDIEELSTSETAAALDLTEENVKVRLHRGRAMMRGWLFERVGESGKNAFPFMGARCDRLVLAVFARLAESGPSTDVVN</sequence>
<evidence type="ECO:0000259" key="5">
    <source>
        <dbReference type="Pfam" id="PF04542"/>
    </source>
</evidence>
<dbReference type="GO" id="GO:0016987">
    <property type="term" value="F:sigma factor activity"/>
    <property type="evidence" value="ECO:0007669"/>
    <property type="project" value="UniProtKB-KW"/>
</dbReference>
<comment type="similarity">
    <text evidence="1">Belongs to the sigma-70 factor family. ECF subfamily.</text>
</comment>
<dbReference type="InterPro" id="IPR013325">
    <property type="entry name" value="RNA_pol_sigma_r2"/>
</dbReference>
<dbReference type="NCBIfam" id="TIGR02937">
    <property type="entry name" value="sigma70-ECF"/>
    <property type="match status" value="1"/>
</dbReference>
<dbReference type="InterPro" id="IPR013249">
    <property type="entry name" value="RNA_pol_sigma70_r4_t2"/>
</dbReference>
<protein>
    <submittedName>
        <fullName evidence="7">RNA polymerase sigma factor</fullName>
    </submittedName>
</protein>
<reference evidence="7 8" key="1">
    <citation type="submission" date="2020-08" db="EMBL/GenBank/DDBJ databases">
        <title>Edaphobacter telluris sp. nov. and Acidobacterium dinghuensis sp. nov., two acidobacteria isolated from forest soil.</title>
        <authorList>
            <person name="Fu J."/>
            <person name="Qiu L."/>
        </authorList>
    </citation>
    <scope>NUCLEOTIDE SEQUENCE [LARGE SCALE GENOMIC DNA]</scope>
    <source>
        <strain evidence="7">4Y35</strain>
    </source>
</reference>
<gene>
    <name evidence="7" type="ORF">H7849_21930</name>
</gene>
<dbReference type="SUPFAM" id="SSF88659">
    <property type="entry name" value="Sigma3 and sigma4 domains of RNA polymerase sigma factors"/>
    <property type="match status" value="1"/>
</dbReference>
<dbReference type="KEGG" id="adin:H7849_21930"/>
<dbReference type="Pfam" id="PF04542">
    <property type="entry name" value="Sigma70_r2"/>
    <property type="match status" value="1"/>
</dbReference>
<name>A0A7G8BRE6_9BACT</name>
<dbReference type="PANTHER" id="PTHR43133:SF51">
    <property type="entry name" value="RNA POLYMERASE SIGMA FACTOR"/>
    <property type="match status" value="1"/>
</dbReference>
<accession>A0A7G8BRE6</accession>
<dbReference type="GO" id="GO:0006352">
    <property type="term" value="P:DNA-templated transcription initiation"/>
    <property type="evidence" value="ECO:0007669"/>
    <property type="project" value="InterPro"/>
</dbReference>
<dbReference type="InterPro" id="IPR007627">
    <property type="entry name" value="RNA_pol_sigma70_r2"/>
</dbReference>
<dbReference type="InterPro" id="IPR039425">
    <property type="entry name" value="RNA_pol_sigma-70-like"/>
</dbReference>
<dbReference type="EMBL" id="CP060394">
    <property type="protein sequence ID" value="QNI35116.1"/>
    <property type="molecule type" value="Genomic_DNA"/>
</dbReference>
<keyword evidence="3" id="KW-0731">Sigma factor</keyword>
<dbReference type="InterPro" id="IPR036388">
    <property type="entry name" value="WH-like_DNA-bd_sf"/>
</dbReference>
<dbReference type="InterPro" id="IPR013324">
    <property type="entry name" value="RNA_pol_sigma_r3/r4-like"/>
</dbReference>
<proteinExistence type="inferred from homology"/>
<evidence type="ECO:0000259" key="6">
    <source>
        <dbReference type="Pfam" id="PF08281"/>
    </source>
</evidence>
<dbReference type="Proteomes" id="UP000515312">
    <property type="component" value="Chromosome"/>
</dbReference>
<dbReference type="Pfam" id="PF08281">
    <property type="entry name" value="Sigma70_r4_2"/>
    <property type="match status" value="1"/>
</dbReference>
<feature type="domain" description="RNA polymerase sigma-70 region 2" evidence="5">
    <location>
        <begin position="36"/>
        <end position="102"/>
    </location>
</feature>
<dbReference type="GO" id="GO:0003677">
    <property type="term" value="F:DNA binding"/>
    <property type="evidence" value="ECO:0007669"/>
    <property type="project" value="InterPro"/>
</dbReference>
<dbReference type="NCBIfam" id="NF008888">
    <property type="entry name" value="PRK11922.1"/>
    <property type="match status" value="1"/>
</dbReference>
<dbReference type="Gene3D" id="1.10.10.10">
    <property type="entry name" value="Winged helix-like DNA-binding domain superfamily/Winged helix DNA-binding domain"/>
    <property type="match status" value="1"/>
</dbReference>
<dbReference type="Gene3D" id="1.10.1740.10">
    <property type="match status" value="1"/>
</dbReference>
<evidence type="ECO:0000256" key="4">
    <source>
        <dbReference type="ARBA" id="ARBA00023163"/>
    </source>
</evidence>
<dbReference type="CDD" id="cd06171">
    <property type="entry name" value="Sigma70_r4"/>
    <property type="match status" value="1"/>
</dbReference>
<dbReference type="PANTHER" id="PTHR43133">
    <property type="entry name" value="RNA POLYMERASE ECF-TYPE SIGMA FACTO"/>
    <property type="match status" value="1"/>
</dbReference>
<evidence type="ECO:0000256" key="1">
    <source>
        <dbReference type="ARBA" id="ARBA00010641"/>
    </source>
</evidence>
<keyword evidence="4" id="KW-0804">Transcription</keyword>
<dbReference type="InterPro" id="IPR014284">
    <property type="entry name" value="RNA_pol_sigma-70_dom"/>
</dbReference>
<evidence type="ECO:0000256" key="3">
    <source>
        <dbReference type="ARBA" id="ARBA00023082"/>
    </source>
</evidence>
<dbReference type="AlphaFoldDB" id="A0A7G8BRE6"/>
<evidence type="ECO:0000313" key="7">
    <source>
        <dbReference type="EMBL" id="QNI35116.1"/>
    </source>
</evidence>
<evidence type="ECO:0000256" key="2">
    <source>
        <dbReference type="ARBA" id="ARBA00023015"/>
    </source>
</evidence>